<dbReference type="InterPro" id="IPR030689">
    <property type="entry name" value="Cytochrome_b"/>
</dbReference>
<reference evidence="20" key="1">
    <citation type="journal article" date="2020" name="Mitochondrial DNA Part B Resour">
        <title>Mitochondrial genome characterization and phylogenetic analysis of arbuscular mycorrhizal fungus Rhizophagus sp.</title>
        <authorList>
            <person name="Wang X."/>
            <person name="Wang M."/>
            <person name="Liu X."/>
            <person name="Tan A."/>
            <person name="Liu N."/>
        </authorList>
    </citation>
    <scope>NUCLEOTIDE SEQUENCE</scope>
</reference>
<feature type="binding site" description="axial binding residue" evidence="16">
    <location>
        <position position="183"/>
    </location>
    <ligand>
        <name>heme b</name>
        <dbReference type="ChEBI" id="CHEBI:60344"/>
        <label>b562</label>
    </ligand>
    <ligandPart>
        <name>Fe</name>
        <dbReference type="ChEBI" id="CHEBI:18248"/>
    </ligandPart>
</feature>
<comment type="similarity">
    <text evidence="14 17">Belongs to the cytochrome b family.</text>
</comment>
<feature type="transmembrane region" description="Helical" evidence="17">
    <location>
        <begin position="179"/>
        <end position="201"/>
    </location>
</feature>
<evidence type="ECO:0000256" key="17">
    <source>
        <dbReference type="RuleBase" id="RU362117"/>
    </source>
</evidence>
<keyword evidence="8" id="KW-0999">Mitochondrion inner membrane</keyword>
<feature type="transmembrane region" description="Helical" evidence="17">
    <location>
        <begin position="28"/>
        <end position="55"/>
    </location>
</feature>
<evidence type="ECO:0000256" key="10">
    <source>
        <dbReference type="ARBA" id="ARBA00022989"/>
    </source>
</evidence>
<feature type="transmembrane region" description="Helical" evidence="17">
    <location>
        <begin position="320"/>
        <end position="341"/>
    </location>
</feature>
<dbReference type="Pfam" id="PF00032">
    <property type="entry name" value="Cytochrom_B_C"/>
    <property type="match status" value="1"/>
</dbReference>
<dbReference type="PROSITE" id="PS51002">
    <property type="entry name" value="CYTB_NTER"/>
    <property type="match status" value="1"/>
</dbReference>
<dbReference type="CDD" id="cd00284">
    <property type="entry name" value="Cytochrome_b_N"/>
    <property type="match status" value="1"/>
</dbReference>
<evidence type="ECO:0000256" key="12">
    <source>
        <dbReference type="ARBA" id="ARBA00023128"/>
    </source>
</evidence>
<feature type="domain" description="Cytochrome b/b6 N-terminal region profile" evidence="18">
    <location>
        <begin position="1"/>
        <end position="210"/>
    </location>
</feature>
<evidence type="ECO:0000256" key="3">
    <source>
        <dbReference type="ARBA" id="ARBA00022448"/>
    </source>
</evidence>
<evidence type="ECO:0000256" key="8">
    <source>
        <dbReference type="ARBA" id="ARBA00022792"/>
    </source>
</evidence>
<evidence type="ECO:0000256" key="11">
    <source>
        <dbReference type="ARBA" id="ARBA00023004"/>
    </source>
</evidence>
<evidence type="ECO:0000256" key="7">
    <source>
        <dbReference type="ARBA" id="ARBA00022723"/>
    </source>
</evidence>
<comment type="cofactor">
    <cofactor evidence="17">
        <name>heme b</name>
        <dbReference type="ChEBI" id="CHEBI:60344"/>
    </cofactor>
    <text evidence="17">Binds 2 heme groups non-covalently.</text>
</comment>
<keyword evidence="9 17" id="KW-0249">Electron transport</keyword>
<gene>
    <name evidence="20" type="primary">cob</name>
</gene>
<evidence type="ECO:0000256" key="2">
    <source>
        <dbReference type="ARBA" id="ARBA00013531"/>
    </source>
</evidence>
<feature type="transmembrane region" description="Helical" evidence="17">
    <location>
        <begin position="111"/>
        <end position="134"/>
    </location>
</feature>
<evidence type="ECO:0000256" key="5">
    <source>
        <dbReference type="ARBA" id="ARBA00022660"/>
    </source>
</evidence>
<dbReference type="GO" id="GO:0006122">
    <property type="term" value="P:mitochondrial electron transport, ubiquinol to cytochrome c"/>
    <property type="evidence" value="ECO:0007669"/>
    <property type="project" value="TreeGrafter"/>
</dbReference>
<feature type="transmembrane region" description="Helical" evidence="17">
    <location>
        <begin position="347"/>
        <end position="373"/>
    </location>
</feature>
<organism evidence="20">
    <name type="scientific">Rhizophagus sp.</name>
    <name type="common">in: glomeromycetes</name>
    <dbReference type="NCBI Taxonomy" id="1913635"/>
    <lineage>
        <taxon>Eukaryota</taxon>
        <taxon>Fungi</taxon>
        <taxon>Fungi incertae sedis</taxon>
        <taxon>Mucoromycota</taxon>
        <taxon>Glomeromycotina</taxon>
        <taxon>Glomeromycetes</taxon>
        <taxon>Glomerales</taxon>
        <taxon>Glomeraceae</taxon>
        <taxon>Rhizophagus</taxon>
    </lineage>
</organism>
<evidence type="ECO:0000256" key="1">
    <source>
        <dbReference type="ARBA" id="ARBA00004448"/>
    </source>
</evidence>
<evidence type="ECO:0000256" key="14">
    <source>
        <dbReference type="ARBA" id="ARBA00061233"/>
    </source>
</evidence>
<dbReference type="InterPro" id="IPR016174">
    <property type="entry name" value="Di-haem_cyt_TM"/>
</dbReference>
<evidence type="ECO:0000256" key="9">
    <source>
        <dbReference type="ARBA" id="ARBA00022982"/>
    </source>
</evidence>
<dbReference type="EMBL" id="MN878008">
    <property type="protein sequence ID" value="QRH18120.1"/>
    <property type="molecule type" value="Genomic_DNA"/>
</dbReference>
<dbReference type="Pfam" id="PF00033">
    <property type="entry name" value="Cytochrome_B"/>
    <property type="match status" value="1"/>
</dbReference>
<dbReference type="GO" id="GO:0016491">
    <property type="term" value="F:oxidoreductase activity"/>
    <property type="evidence" value="ECO:0007669"/>
    <property type="project" value="UniProtKB-UniRule"/>
</dbReference>
<evidence type="ECO:0000256" key="6">
    <source>
        <dbReference type="ARBA" id="ARBA00022692"/>
    </source>
</evidence>
<dbReference type="InterPro" id="IPR048260">
    <property type="entry name" value="Cytochrome_b_C_euk/bac"/>
</dbReference>
<evidence type="ECO:0000313" key="20">
    <source>
        <dbReference type="EMBL" id="QRH18120.1"/>
    </source>
</evidence>
<dbReference type="InterPro" id="IPR048259">
    <property type="entry name" value="Cytochrome_b_N_euk/bac"/>
</dbReference>
<feature type="transmembrane region" description="Helical" evidence="17">
    <location>
        <begin position="76"/>
        <end position="96"/>
    </location>
</feature>
<feature type="domain" description="Cytochrome b/b6 C-terminal region profile" evidence="19">
    <location>
        <begin position="211"/>
        <end position="381"/>
    </location>
</feature>
<dbReference type="InterPro" id="IPR005797">
    <property type="entry name" value="Cyt_b/b6_N"/>
</dbReference>
<dbReference type="PROSITE" id="PS51003">
    <property type="entry name" value="CYTB_CTER"/>
    <property type="match status" value="1"/>
</dbReference>
<keyword evidence="3 17" id="KW-0813">Transport</keyword>
<dbReference type="PIRSF" id="PIRSF038885">
    <property type="entry name" value="COB"/>
    <property type="match status" value="1"/>
</dbReference>
<comment type="cofactor">
    <cofactor evidence="16">
        <name>heme</name>
        <dbReference type="ChEBI" id="CHEBI:30413"/>
    </cofactor>
    <text evidence="16">Binds 2 heme groups non-covalently.</text>
</comment>
<evidence type="ECO:0000256" key="15">
    <source>
        <dbReference type="PIRSR" id="PIRSR038885-1"/>
    </source>
</evidence>
<evidence type="ECO:0000256" key="13">
    <source>
        <dbReference type="ARBA" id="ARBA00023136"/>
    </source>
</evidence>
<keyword evidence="10 17" id="KW-1133">Transmembrane helix</keyword>
<evidence type="ECO:0000256" key="4">
    <source>
        <dbReference type="ARBA" id="ARBA00022617"/>
    </source>
</evidence>
<dbReference type="SUPFAM" id="SSF81648">
    <property type="entry name" value="a domain/subunit of cytochrome bc1 complex (Ubiquinol-cytochrome c reductase)"/>
    <property type="match status" value="1"/>
</dbReference>
<feature type="binding site" description="axial binding residue" evidence="16">
    <location>
        <position position="82"/>
    </location>
    <ligand>
        <name>heme b</name>
        <dbReference type="ChEBI" id="CHEBI:60344"/>
        <label>b562</label>
    </ligand>
    <ligandPart>
        <name>Fe</name>
        <dbReference type="ChEBI" id="CHEBI:18248"/>
    </ligandPart>
</feature>
<dbReference type="InterPro" id="IPR027387">
    <property type="entry name" value="Cytb/b6-like_sf"/>
</dbReference>
<comment type="function">
    <text evidence="17">Component of the ubiquinol-cytochrome c reductase complex (complex III or cytochrome b-c1 complex) that is part of the mitochondrial respiratory chain. The b-c1 complex mediates electron transfer from ubiquinol to cytochrome c. Contributes to the generation of a proton gradient across the mitochondrial membrane that is then used for ATP synthesis.</text>
</comment>
<dbReference type="PANTHER" id="PTHR19271:SF16">
    <property type="entry name" value="CYTOCHROME B"/>
    <property type="match status" value="1"/>
</dbReference>
<geneLocation type="mitochondrion" evidence="20"/>
<dbReference type="GO" id="GO:0046872">
    <property type="term" value="F:metal ion binding"/>
    <property type="evidence" value="ECO:0007669"/>
    <property type="project" value="UniProtKB-UniRule"/>
</dbReference>
<dbReference type="SUPFAM" id="SSF81342">
    <property type="entry name" value="Transmembrane di-heme cytochromes"/>
    <property type="match status" value="1"/>
</dbReference>
<keyword evidence="12 17" id="KW-0496">Mitochondrion</keyword>
<keyword evidence="5 17" id="KW-0679">Respiratory chain</keyword>
<dbReference type="Gene3D" id="1.20.810.10">
    <property type="entry name" value="Cytochrome Bc1 Complex, Chain C"/>
    <property type="match status" value="1"/>
</dbReference>
<evidence type="ECO:0000259" key="18">
    <source>
        <dbReference type="PROSITE" id="PS51002"/>
    </source>
</evidence>
<feature type="transmembrane region" description="Helical" evidence="17">
    <location>
        <begin position="289"/>
        <end position="308"/>
    </location>
</feature>
<keyword evidence="13 17" id="KW-0472">Membrane</keyword>
<dbReference type="FunFam" id="1.20.810.10:FF:000002">
    <property type="entry name" value="Cytochrome b"/>
    <property type="match status" value="1"/>
</dbReference>
<protein>
    <recommendedName>
        <fullName evidence="2 17">Cytochrome b</fullName>
    </recommendedName>
</protein>
<dbReference type="InterPro" id="IPR005798">
    <property type="entry name" value="Cyt_b/b6_C"/>
</dbReference>
<accession>A0A890JI75</accession>
<feature type="binding site" description="axial binding residue" evidence="16">
    <location>
        <position position="96"/>
    </location>
    <ligand>
        <name>heme b</name>
        <dbReference type="ChEBI" id="CHEBI:60344"/>
        <label>b566</label>
    </ligand>
    <ligandPart>
        <name>Fe</name>
        <dbReference type="ChEBI" id="CHEBI:18248"/>
    </ligandPart>
</feature>
<feature type="binding site" evidence="15">
    <location>
        <position position="202"/>
    </location>
    <ligand>
        <name>a ubiquinone</name>
        <dbReference type="ChEBI" id="CHEBI:16389"/>
    </ligand>
</feature>
<keyword evidence="7 16" id="KW-0479">Metal-binding</keyword>
<keyword evidence="6 17" id="KW-0812">Transmembrane</keyword>
<evidence type="ECO:0000256" key="16">
    <source>
        <dbReference type="PIRSR" id="PIRSR038885-2"/>
    </source>
</evidence>
<dbReference type="PANTHER" id="PTHR19271">
    <property type="entry name" value="CYTOCHROME B"/>
    <property type="match status" value="1"/>
</dbReference>
<proteinExistence type="inferred from homology"/>
<dbReference type="GO" id="GO:0005743">
    <property type="term" value="C:mitochondrial inner membrane"/>
    <property type="evidence" value="ECO:0007669"/>
    <property type="project" value="UniProtKB-SubCell"/>
</dbReference>
<dbReference type="GO" id="GO:0045275">
    <property type="term" value="C:respiratory chain complex III"/>
    <property type="evidence" value="ECO:0007669"/>
    <property type="project" value="InterPro"/>
</dbReference>
<name>A0A890JI75_9GLOM</name>
<sequence length="408" mass="46269">MKLVKRHPLIALVNNYLIDSPAPSNLSYLWNFGSLLGTCLALQIITGVTLAMHYIGSVDLAFSSVEHIMRDVNSGWLIRYLHSNGAAFFFIFVYIHMAKALYYGSYRAPRILLWSIGVVIFLVMIITAFLGYVLPWGQMSYWGATVITNLLSAIPWIGTDLVEFIWGGFSVSNATLTRFFSLHFLLPFVLAALAFMHLIALHQNASNNPMGVSSKLDRVPFYPYYVFKDIVGFFVFFLILSIFVFFFPNVLGHPDNSIPANPMQTPISIVPEFYLLPFYAILRAIPNKLLGVVAMLASILILFLLPYLENSRVRSSAFRPFMRFFFWLFVINFLLLMWIGANHPEPPYILLGQLCTAFYFAYFLILVPLIGLIENTLSDLGTINTSKNTPQICFQSFSTEGNKENINM</sequence>
<comment type="subcellular location">
    <subcellularLocation>
        <location evidence="1">Mitochondrion inner membrane</location>
        <topology evidence="1">Multi-pass membrane protein</topology>
    </subcellularLocation>
</comment>
<feature type="transmembrane region" description="Helical" evidence="17">
    <location>
        <begin position="222"/>
        <end position="247"/>
    </location>
</feature>
<dbReference type="CDD" id="cd00290">
    <property type="entry name" value="cytochrome_b_C"/>
    <property type="match status" value="1"/>
</dbReference>
<evidence type="ECO:0000259" key="19">
    <source>
        <dbReference type="PROSITE" id="PS51003"/>
    </source>
</evidence>
<dbReference type="InterPro" id="IPR036150">
    <property type="entry name" value="Cyt_b/b6_C_sf"/>
</dbReference>
<keyword evidence="11 16" id="KW-0408">Iron</keyword>
<keyword evidence="4 16" id="KW-0349">Heme</keyword>
<dbReference type="GO" id="GO:0008121">
    <property type="term" value="F:quinol-cytochrome-c reductase activity"/>
    <property type="evidence" value="ECO:0007669"/>
    <property type="project" value="InterPro"/>
</dbReference>
<dbReference type="AlphaFoldDB" id="A0A890JI75"/>
<feature type="binding site" description="axial binding residue" evidence="16">
    <location>
        <position position="197"/>
    </location>
    <ligand>
        <name>heme b</name>
        <dbReference type="ChEBI" id="CHEBI:60344"/>
        <label>b566</label>
    </ligand>
    <ligandPart>
        <name>Fe</name>
        <dbReference type="ChEBI" id="CHEBI:18248"/>
    </ligandPart>
</feature>